<evidence type="ECO:0000313" key="4">
    <source>
        <dbReference type="Proteomes" id="UP000249203"/>
    </source>
</evidence>
<dbReference type="InterPro" id="IPR000595">
    <property type="entry name" value="cNMP-bd_dom"/>
</dbReference>
<evidence type="ECO:0000313" key="5">
    <source>
        <dbReference type="Proteomes" id="UP000287865"/>
    </source>
</evidence>
<dbReference type="InterPro" id="IPR018490">
    <property type="entry name" value="cNMP-bd_dom_sf"/>
</dbReference>
<name>A0A327WU00_9GAMM</name>
<evidence type="ECO:0000313" key="2">
    <source>
        <dbReference type="EMBL" id="RAJ94929.1"/>
    </source>
</evidence>
<reference evidence="2 4" key="2">
    <citation type="submission" date="2018-06" db="EMBL/GenBank/DDBJ databases">
        <title>Genomic Encyclopedia of Type Strains, Phase III (KMG-III): the genomes of soil and plant-associated and newly described type strains.</title>
        <authorList>
            <person name="Whitman W."/>
        </authorList>
    </citation>
    <scope>NUCLEOTIDE SEQUENCE [LARGE SCALE GENOMIC DNA]</scope>
    <source>
        <strain evidence="2 4">CGMCC 1.15366</strain>
    </source>
</reference>
<dbReference type="PANTHER" id="PTHR11635">
    <property type="entry name" value="CAMP-DEPENDENT PROTEIN KINASE REGULATORY CHAIN"/>
    <property type="match status" value="1"/>
</dbReference>
<proteinExistence type="predicted"/>
<comment type="caution">
    <text evidence="2">The sequence shown here is derived from an EMBL/GenBank/DDBJ whole genome shotgun (WGS) entry which is preliminary data.</text>
</comment>
<dbReference type="InterPro" id="IPR050503">
    <property type="entry name" value="cAMP-dep_PK_reg_su-like"/>
</dbReference>
<feature type="domain" description="Cyclic nucleotide-binding" evidence="1">
    <location>
        <begin position="21"/>
        <end position="119"/>
    </location>
</feature>
<dbReference type="InterPro" id="IPR014710">
    <property type="entry name" value="RmlC-like_jellyroll"/>
</dbReference>
<dbReference type="GO" id="GO:0005952">
    <property type="term" value="C:cAMP-dependent protein kinase complex"/>
    <property type="evidence" value="ECO:0007669"/>
    <property type="project" value="InterPro"/>
</dbReference>
<dbReference type="RefSeq" id="WP_111570049.1">
    <property type="nucleotide sequence ID" value="NZ_PIPK01000011.1"/>
</dbReference>
<organism evidence="2 4">
    <name type="scientific">Aliidiomarina maris</name>
    <dbReference type="NCBI Taxonomy" id="531312"/>
    <lineage>
        <taxon>Bacteria</taxon>
        <taxon>Pseudomonadati</taxon>
        <taxon>Pseudomonadota</taxon>
        <taxon>Gammaproteobacteria</taxon>
        <taxon>Alteromonadales</taxon>
        <taxon>Idiomarinaceae</taxon>
        <taxon>Aliidiomarina</taxon>
    </lineage>
</organism>
<dbReference type="Proteomes" id="UP000249203">
    <property type="component" value="Unassembled WGS sequence"/>
</dbReference>
<dbReference type="Gene3D" id="2.60.120.10">
    <property type="entry name" value="Jelly Rolls"/>
    <property type="match status" value="1"/>
</dbReference>
<gene>
    <name evidence="2" type="ORF">B0I24_11215</name>
    <name evidence="3" type="ORF">CWE07_11170</name>
</gene>
<keyword evidence="5" id="KW-1185">Reference proteome</keyword>
<protein>
    <submittedName>
        <fullName evidence="2">Cyclic nucleotide-binding domain-containing protein</fullName>
    </submittedName>
</protein>
<dbReference type="PANTHER" id="PTHR11635:SF166">
    <property type="entry name" value="CYCLIC NUCLEOTIDE-BINDING DOMAIN-CONTAINING PROTEIN"/>
    <property type="match status" value="1"/>
</dbReference>
<dbReference type="EMBL" id="QLMD01000012">
    <property type="protein sequence ID" value="RAJ94929.1"/>
    <property type="molecule type" value="Genomic_DNA"/>
</dbReference>
<dbReference type="GO" id="GO:0034236">
    <property type="term" value="F:protein kinase A catalytic subunit binding"/>
    <property type="evidence" value="ECO:0007669"/>
    <property type="project" value="TreeGrafter"/>
</dbReference>
<dbReference type="AlphaFoldDB" id="A0A327WU00"/>
<dbReference type="GO" id="GO:0005829">
    <property type="term" value="C:cytosol"/>
    <property type="evidence" value="ECO:0007669"/>
    <property type="project" value="TreeGrafter"/>
</dbReference>
<dbReference type="Pfam" id="PF00027">
    <property type="entry name" value="cNMP_binding"/>
    <property type="match status" value="1"/>
</dbReference>
<dbReference type="SMART" id="SM00100">
    <property type="entry name" value="cNMP"/>
    <property type="match status" value="1"/>
</dbReference>
<evidence type="ECO:0000313" key="3">
    <source>
        <dbReference type="EMBL" id="RUO22140.1"/>
    </source>
</evidence>
<dbReference type="GO" id="GO:0030552">
    <property type="term" value="F:cAMP binding"/>
    <property type="evidence" value="ECO:0007669"/>
    <property type="project" value="TreeGrafter"/>
</dbReference>
<dbReference type="PROSITE" id="PS50042">
    <property type="entry name" value="CNMP_BINDING_3"/>
    <property type="match status" value="1"/>
</dbReference>
<dbReference type="GO" id="GO:0004862">
    <property type="term" value="F:cAMP-dependent protein kinase inhibitor activity"/>
    <property type="evidence" value="ECO:0007669"/>
    <property type="project" value="TreeGrafter"/>
</dbReference>
<dbReference type="SUPFAM" id="SSF51206">
    <property type="entry name" value="cAMP-binding domain-like"/>
    <property type="match status" value="1"/>
</dbReference>
<reference evidence="3 5" key="1">
    <citation type="journal article" date="2018" name="Front. Microbiol.">
        <title>Genome-Based Analysis Reveals the Taxonomy and Diversity of the Family Idiomarinaceae.</title>
        <authorList>
            <person name="Liu Y."/>
            <person name="Lai Q."/>
            <person name="Shao Z."/>
        </authorList>
    </citation>
    <scope>NUCLEOTIDE SEQUENCE [LARGE SCALE GENOMIC DNA]</scope>
    <source>
        <strain evidence="3 5">CF12-14</strain>
    </source>
</reference>
<dbReference type="OrthoDB" id="5241243at2"/>
<dbReference type="Proteomes" id="UP000287865">
    <property type="component" value="Unassembled WGS sequence"/>
</dbReference>
<dbReference type="CDD" id="cd00038">
    <property type="entry name" value="CAP_ED"/>
    <property type="match status" value="1"/>
</dbReference>
<dbReference type="EMBL" id="PIPK01000011">
    <property type="protein sequence ID" value="RUO22140.1"/>
    <property type="molecule type" value="Genomic_DNA"/>
</dbReference>
<accession>A0A327WU00</accession>
<evidence type="ECO:0000259" key="1">
    <source>
        <dbReference type="PROSITE" id="PS50042"/>
    </source>
</evidence>
<sequence>MRAIQSASKLKLLEIMNRLDFFAAFSNDERRFLLDDKLRLYSCKTGRPVFQEGDMDTSLYLLLSGTVRVEKGGQELGTVRSGEIIGESSFVTRKARSASVIAATDCILFRIDNQGLRSIGSALRDKVKDAIIRGMAKRIVHLNERLELHRV</sequence>